<dbReference type="AlphaFoldDB" id="D6TKC1"/>
<dbReference type="InParanoid" id="D6TKC1"/>
<dbReference type="InterPro" id="IPR026870">
    <property type="entry name" value="Zinc_ribbon_dom"/>
</dbReference>
<feature type="compositionally biased region" description="Polar residues" evidence="1">
    <location>
        <begin position="220"/>
        <end position="234"/>
    </location>
</feature>
<dbReference type="Pfam" id="PF13240">
    <property type="entry name" value="Zn_Ribbon_1"/>
    <property type="match status" value="1"/>
</dbReference>
<accession>D6TKC1</accession>
<dbReference type="Proteomes" id="UP000004508">
    <property type="component" value="Unassembled WGS sequence"/>
</dbReference>
<keyword evidence="2" id="KW-0812">Transmembrane</keyword>
<gene>
    <name evidence="4" type="ORF">Krac_7511</name>
</gene>
<protein>
    <recommendedName>
        <fullName evidence="3">Ig-like domain-containing protein</fullName>
    </recommendedName>
</protein>
<feature type="region of interest" description="Disordered" evidence="1">
    <location>
        <begin position="470"/>
        <end position="492"/>
    </location>
</feature>
<evidence type="ECO:0000313" key="4">
    <source>
        <dbReference type="EMBL" id="EFH86221.1"/>
    </source>
</evidence>
<name>D6TKC1_KTERA</name>
<evidence type="ECO:0000259" key="3">
    <source>
        <dbReference type="PROSITE" id="PS50835"/>
    </source>
</evidence>
<keyword evidence="5" id="KW-1185">Reference proteome</keyword>
<reference evidence="4 5" key="1">
    <citation type="journal article" date="2011" name="Stand. Genomic Sci.">
        <title>Non-contiguous finished genome sequence and contextual data of the filamentous soil bacterium Ktedonobacter racemifer type strain (SOSP1-21).</title>
        <authorList>
            <person name="Chang Y.J."/>
            <person name="Land M."/>
            <person name="Hauser L."/>
            <person name="Chertkov O."/>
            <person name="Del Rio T.G."/>
            <person name="Nolan M."/>
            <person name="Copeland A."/>
            <person name="Tice H."/>
            <person name="Cheng J.F."/>
            <person name="Lucas S."/>
            <person name="Han C."/>
            <person name="Goodwin L."/>
            <person name="Pitluck S."/>
            <person name="Ivanova N."/>
            <person name="Ovchinikova G."/>
            <person name="Pati A."/>
            <person name="Chen A."/>
            <person name="Palaniappan K."/>
            <person name="Mavromatis K."/>
            <person name="Liolios K."/>
            <person name="Brettin T."/>
            <person name="Fiebig A."/>
            <person name="Rohde M."/>
            <person name="Abt B."/>
            <person name="Goker M."/>
            <person name="Detter J.C."/>
            <person name="Woyke T."/>
            <person name="Bristow J."/>
            <person name="Eisen J.A."/>
            <person name="Markowitz V."/>
            <person name="Hugenholtz P."/>
            <person name="Kyrpides N.C."/>
            <person name="Klenk H.P."/>
            <person name="Lapidus A."/>
        </authorList>
    </citation>
    <scope>NUCLEOTIDE SEQUENCE [LARGE SCALE GENOMIC DNA]</scope>
    <source>
        <strain evidence="5">DSM 44963</strain>
    </source>
</reference>
<feature type="region of interest" description="Disordered" evidence="1">
    <location>
        <begin position="16"/>
        <end position="165"/>
    </location>
</feature>
<feature type="compositionally biased region" description="Polar residues" evidence="1">
    <location>
        <begin position="96"/>
        <end position="105"/>
    </location>
</feature>
<feature type="compositionally biased region" description="Polar residues" evidence="1">
    <location>
        <begin position="21"/>
        <end position="33"/>
    </location>
</feature>
<dbReference type="RefSeq" id="WP_007910369.1">
    <property type="nucleotide sequence ID" value="NZ_ADVG01000002.1"/>
</dbReference>
<evidence type="ECO:0000256" key="1">
    <source>
        <dbReference type="SAM" id="MobiDB-lite"/>
    </source>
</evidence>
<dbReference type="PROSITE" id="PS50835">
    <property type="entry name" value="IG_LIKE"/>
    <property type="match status" value="1"/>
</dbReference>
<keyword evidence="2" id="KW-0472">Membrane</keyword>
<dbReference type="EMBL" id="ADVG01000002">
    <property type="protein sequence ID" value="EFH86221.1"/>
    <property type="molecule type" value="Genomic_DNA"/>
</dbReference>
<organism evidence="4 5">
    <name type="scientific">Ktedonobacter racemifer DSM 44963</name>
    <dbReference type="NCBI Taxonomy" id="485913"/>
    <lineage>
        <taxon>Bacteria</taxon>
        <taxon>Bacillati</taxon>
        <taxon>Chloroflexota</taxon>
        <taxon>Ktedonobacteria</taxon>
        <taxon>Ktedonobacterales</taxon>
        <taxon>Ktedonobacteraceae</taxon>
        <taxon>Ktedonobacter</taxon>
    </lineage>
</organism>
<feature type="compositionally biased region" description="Polar residues" evidence="1">
    <location>
        <begin position="128"/>
        <end position="139"/>
    </location>
</feature>
<feature type="region of interest" description="Disordered" evidence="1">
    <location>
        <begin position="211"/>
        <end position="234"/>
    </location>
</feature>
<evidence type="ECO:0000313" key="5">
    <source>
        <dbReference type="Proteomes" id="UP000004508"/>
    </source>
</evidence>
<dbReference type="OrthoDB" id="9815925at2"/>
<feature type="compositionally biased region" description="Low complexity" evidence="1">
    <location>
        <begin position="106"/>
        <end position="127"/>
    </location>
</feature>
<sequence>MSRCIYCGTENPEDARFCSSCGRSGQDEQNITATERHEPAEGEQTLILPEGLASKAQIKNAGRQEEPPLEGAIPPIGIGGSGQGSTQVPGAPGTPQAPQVTSAPGTPSTPQPAANAAAKFSANTHASQGASTASQNARSASHARAPQNAQAQHTGATHAQAGQTAAQHTVAHTAIKGGTSAATKVIVAIVAVIVVAAGSIGAFAFAHQNQQRQQQASKHPASTATGHNANVSTQAGPNTFIVTGALNGTLTNLHYNDCGYSPTKDGFGYVMDVGGTLNNQSYSLDIRVINTEKPGSYTYPVPASTVPTADQLMPGVGFNNEANTQIWYTDGSHGHGNIVINNGSLSGTLSAVDIPEFMVAGTPVPGDKVDSSKKISITGNWICPDSFKPTPTTPPVTANIFTVSGAVNGTLTITNYLTCGMTPNGSAVAMLATGTLNGETYHLNFLFPHYHGPGTYTDPSSPGNVTMNFNNSSQTWSTNGSDAQGSATVNSDNNSGTLNALTVPGVNGASGTHITITGAWSC</sequence>
<proteinExistence type="predicted"/>
<dbReference type="InterPro" id="IPR007110">
    <property type="entry name" value="Ig-like_dom"/>
</dbReference>
<feature type="compositionally biased region" description="Low complexity" evidence="1">
    <location>
        <begin position="149"/>
        <end position="165"/>
    </location>
</feature>
<evidence type="ECO:0000256" key="2">
    <source>
        <dbReference type="SAM" id="Phobius"/>
    </source>
</evidence>
<comment type="caution">
    <text evidence="4">The sequence shown here is derived from an EMBL/GenBank/DDBJ whole genome shotgun (WGS) entry which is preliminary data.</text>
</comment>
<feature type="domain" description="Ig-like" evidence="3">
    <location>
        <begin position="394"/>
        <end position="522"/>
    </location>
</feature>
<keyword evidence="2" id="KW-1133">Transmembrane helix</keyword>
<feature type="transmembrane region" description="Helical" evidence="2">
    <location>
        <begin position="185"/>
        <end position="206"/>
    </location>
</feature>